<protein>
    <submittedName>
        <fullName evidence="1">Uncharacterized protein</fullName>
    </submittedName>
</protein>
<name>A0A6N8DPE2_RHOAC</name>
<evidence type="ECO:0000313" key="2">
    <source>
        <dbReference type="Proteomes" id="UP000439113"/>
    </source>
</evidence>
<dbReference type="RefSeq" id="WP_155446962.1">
    <property type="nucleotide sequence ID" value="NZ_JAOQNR010000007.1"/>
</dbReference>
<evidence type="ECO:0000313" key="1">
    <source>
        <dbReference type="EMBL" id="MTV32267.1"/>
    </source>
</evidence>
<sequence>MEILSDHEAQRGLTRSEIFELYCRLLALEERLREIDAMAAVRQPFAETEEAMAEALTLQAVGSAPAQVSALG</sequence>
<comment type="caution">
    <text evidence="1">The sequence shown here is derived from an EMBL/GenBank/DDBJ whole genome shotgun (WGS) entry which is preliminary data.</text>
</comment>
<accession>A0A6N8DPE2</accession>
<reference evidence="1 2" key="1">
    <citation type="submission" date="2019-11" db="EMBL/GenBank/DDBJ databases">
        <title>Whole-genome sequence of a Rhodoblastus acidophilus DSM 142.</title>
        <authorList>
            <person name="Kyndt J.A."/>
            <person name="Meyer T.E."/>
        </authorList>
    </citation>
    <scope>NUCLEOTIDE SEQUENCE [LARGE SCALE GENOMIC DNA]</scope>
    <source>
        <strain evidence="1 2">DSM 142</strain>
    </source>
</reference>
<dbReference type="AlphaFoldDB" id="A0A6N8DPE2"/>
<dbReference type="Proteomes" id="UP000439113">
    <property type="component" value="Unassembled WGS sequence"/>
</dbReference>
<dbReference type="EMBL" id="WNKS01000015">
    <property type="protein sequence ID" value="MTV32267.1"/>
    <property type="molecule type" value="Genomic_DNA"/>
</dbReference>
<proteinExistence type="predicted"/>
<gene>
    <name evidence="1" type="ORF">GJ654_14855</name>
</gene>
<organism evidence="1 2">
    <name type="scientific">Rhodoblastus acidophilus</name>
    <name type="common">Rhodopseudomonas acidophila</name>
    <dbReference type="NCBI Taxonomy" id="1074"/>
    <lineage>
        <taxon>Bacteria</taxon>
        <taxon>Pseudomonadati</taxon>
        <taxon>Pseudomonadota</taxon>
        <taxon>Alphaproteobacteria</taxon>
        <taxon>Hyphomicrobiales</taxon>
        <taxon>Rhodoblastaceae</taxon>
        <taxon>Rhodoblastus</taxon>
    </lineage>
</organism>